<dbReference type="InterPro" id="IPR016035">
    <property type="entry name" value="Acyl_Trfase/lysoPLipase"/>
</dbReference>
<organism evidence="1 2">
    <name type="scientific">Gimibacter soli</name>
    <dbReference type="NCBI Taxonomy" id="3024400"/>
    <lineage>
        <taxon>Bacteria</taxon>
        <taxon>Pseudomonadati</taxon>
        <taxon>Pseudomonadota</taxon>
        <taxon>Alphaproteobacteria</taxon>
        <taxon>Kordiimonadales</taxon>
        <taxon>Temperatibacteraceae</taxon>
        <taxon>Gimibacter</taxon>
    </lineage>
</organism>
<gene>
    <name evidence="1" type="ORF">PH603_08935</name>
</gene>
<sequence>MQALRLIAGKAARRRIEEKGLTPDLVRLVLGASGGPKWLVLKGLDQYLLGDWLPKAPQPIDLIGSSIGAFRMSVAAHPEPAKMVQRLEDTYLSYRADKGVTAEAVTKQSYDIVNALFPPEDAAKVVANADRRPLNIVAVRGKGPAASNHALIEGLGVLLAAGANLMSRKALGLFYERVVFHTGHAVPSSHRWQGFGRVDIPLKPEALVDAIMASGSIPYVIDPVTDIAGAPRGNYRDGGVTDYHFDVMWDAGDGIVLYPHFYPYLVPGWFDKSLKGRRVRGEALDNVLILAPSDEFVASLPFGRIPERKDFGARPDADRLKDWRKVVAESGRLGEEFATFAASPGKLMDRLEMAPQ</sequence>
<dbReference type="AlphaFoldDB" id="A0AAE9XLV2"/>
<dbReference type="RefSeq" id="WP_289501970.1">
    <property type="nucleotide sequence ID" value="NZ_CP116805.1"/>
</dbReference>
<proteinExistence type="predicted"/>
<evidence type="ECO:0008006" key="3">
    <source>
        <dbReference type="Google" id="ProtNLM"/>
    </source>
</evidence>
<evidence type="ECO:0000313" key="1">
    <source>
        <dbReference type="EMBL" id="WCL52661.1"/>
    </source>
</evidence>
<dbReference type="Proteomes" id="UP001217500">
    <property type="component" value="Chromosome"/>
</dbReference>
<reference evidence="1" key="1">
    <citation type="submission" date="2023-01" db="EMBL/GenBank/DDBJ databases">
        <title>The genome sequence of Kordiimonadaceae bacterium 6D33.</title>
        <authorList>
            <person name="Liu Y."/>
        </authorList>
    </citation>
    <scope>NUCLEOTIDE SEQUENCE</scope>
    <source>
        <strain evidence="1">6D33</strain>
    </source>
</reference>
<evidence type="ECO:0000313" key="2">
    <source>
        <dbReference type="Proteomes" id="UP001217500"/>
    </source>
</evidence>
<dbReference type="EMBL" id="CP116805">
    <property type="protein sequence ID" value="WCL52661.1"/>
    <property type="molecule type" value="Genomic_DNA"/>
</dbReference>
<dbReference type="KEGG" id="gso:PH603_08935"/>
<keyword evidence="2" id="KW-1185">Reference proteome</keyword>
<dbReference type="SUPFAM" id="SSF52151">
    <property type="entry name" value="FabD/lysophospholipase-like"/>
    <property type="match status" value="1"/>
</dbReference>
<accession>A0AAE9XLV2</accession>
<name>A0AAE9XLV2_9PROT</name>
<protein>
    <recommendedName>
        <fullName evidence="3">Patatin-like phospholipase family protein</fullName>
    </recommendedName>
</protein>